<dbReference type="EMBL" id="KL367515">
    <property type="protein sequence ID" value="KFD67434.1"/>
    <property type="molecule type" value="Genomic_DNA"/>
</dbReference>
<sequence>MGCRWNQFLKSFLLNVELLTLKPKLDLSSAAEKWNQFLKCFLLNVELLTVKMRSVFKMLSPERCTADGEATSLEPCPTDSRNPLIQVTSLEHSLIAMYSASMVLNAVTVCFVLLQITGVPHKSTTYPVVLFLVSLQDAQSASA</sequence>
<dbReference type="Proteomes" id="UP000030758">
    <property type="component" value="Unassembled WGS sequence"/>
</dbReference>
<name>A0A085ND88_9BILA</name>
<proteinExistence type="predicted"/>
<keyword evidence="1" id="KW-0812">Transmembrane</keyword>
<protein>
    <submittedName>
        <fullName evidence="2">Uncharacterized protein</fullName>
    </submittedName>
</protein>
<keyword evidence="1" id="KW-0472">Membrane</keyword>
<dbReference type="AlphaFoldDB" id="A0A085ND88"/>
<feature type="transmembrane region" description="Helical" evidence="1">
    <location>
        <begin position="95"/>
        <end position="114"/>
    </location>
</feature>
<accession>A0A085ND88</accession>
<organism evidence="2">
    <name type="scientific">Trichuris suis</name>
    <name type="common">pig whipworm</name>
    <dbReference type="NCBI Taxonomy" id="68888"/>
    <lineage>
        <taxon>Eukaryota</taxon>
        <taxon>Metazoa</taxon>
        <taxon>Ecdysozoa</taxon>
        <taxon>Nematoda</taxon>
        <taxon>Enoplea</taxon>
        <taxon>Dorylaimia</taxon>
        <taxon>Trichinellida</taxon>
        <taxon>Trichuridae</taxon>
        <taxon>Trichuris</taxon>
    </lineage>
</organism>
<reference evidence="2" key="1">
    <citation type="journal article" date="2014" name="Nat. Genet.">
        <title>Genome and transcriptome of the porcine whipworm Trichuris suis.</title>
        <authorList>
            <person name="Jex A.R."/>
            <person name="Nejsum P."/>
            <person name="Schwarz E.M."/>
            <person name="Hu L."/>
            <person name="Young N.D."/>
            <person name="Hall R.S."/>
            <person name="Korhonen P.K."/>
            <person name="Liao S."/>
            <person name="Thamsborg S."/>
            <person name="Xia J."/>
            <person name="Xu P."/>
            <person name="Wang S."/>
            <person name="Scheerlinck J.P."/>
            <person name="Hofmann A."/>
            <person name="Sternberg P.W."/>
            <person name="Wang J."/>
            <person name="Gasser R.B."/>
        </authorList>
    </citation>
    <scope>NUCLEOTIDE SEQUENCE [LARGE SCALE GENOMIC DNA]</scope>
    <source>
        <strain evidence="2">DCEP-RM93F</strain>
    </source>
</reference>
<keyword evidence="1" id="KW-1133">Transmembrane helix</keyword>
<gene>
    <name evidence="2" type="ORF">M514_20470</name>
</gene>
<evidence type="ECO:0000313" key="2">
    <source>
        <dbReference type="EMBL" id="KFD67434.1"/>
    </source>
</evidence>
<evidence type="ECO:0000256" key="1">
    <source>
        <dbReference type="SAM" id="Phobius"/>
    </source>
</evidence>